<sequence length="82" mass="9751">MAKSPNWGLVGPRPKVPYLTSETAWEAFPLTAEYWRRWEMREAWSREYDPNRVPQTFGPIRTSHDPSTCIWCKDGMKYWDGK</sequence>
<comment type="caution">
    <text evidence="1">The sequence shown here is derived from an EMBL/GenBank/DDBJ whole genome shotgun (WGS) entry which is preliminary data.</text>
</comment>
<protein>
    <submittedName>
        <fullName evidence="1">Uncharacterized protein</fullName>
    </submittedName>
</protein>
<gene>
    <name evidence="1" type="ORF">S01H1_07879</name>
</gene>
<name>X0RTM6_9ZZZZ</name>
<evidence type="ECO:0000313" key="1">
    <source>
        <dbReference type="EMBL" id="GAF72138.1"/>
    </source>
</evidence>
<dbReference type="AlphaFoldDB" id="X0RTM6"/>
<proteinExistence type="predicted"/>
<accession>X0RTM6</accession>
<reference evidence="1" key="1">
    <citation type="journal article" date="2014" name="Front. Microbiol.">
        <title>High frequency of phylogenetically diverse reductive dehalogenase-homologous genes in deep subseafloor sedimentary metagenomes.</title>
        <authorList>
            <person name="Kawai M."/>
            <person name="Futagami T."/>
            <person name="Toyoda A."/>
            <person name="Takaki Y."/>
            <person name="Nishi S."/>
            <person name="Hori S."/>
            <person name="Arai W."/>
            <person name="Tsubouchi T."/>
            <person name="Morono Y."/>
            <person name="Uchiyama I."/>
            <person name="Ito T."/>
            <person name="Fujiyama A."/>
            <person name="Inagaki F."/>
            <person name="Takami H."/>
        </authorList>
    </citation>
    <scope>NUCLEOTIDE SEQUENCE</scope>
    <source>
        <strain evidence="1">Expedition CK06-06</strain>
    </source>
</reference>
<dbReference type="EMBL" id="BARS01004042">
    <property type="protein sequence ID" value="GAF72138.1"/>
    <property type="molecule type" value="Genomic_DNA"/>
</dbReference>
<organism evidence="1">
    <name type="scientific">marine sediment metagenome</name>
    <dbReference type="NCBI Taxonomy" id="412755"/>
    <lineage>
        <taxon>unclassified sequences</taxon>
        <taxon>metagenomes</taxon>
        <taxon>ecological metagenomes</taxon>
    </lineage>
</organism>